<dbReference type="PROSITE" id="PS50097">
    <property type="entry name" value="BTB"/>
    <property type="match status" value="1"/>
</dbReference>
<feature type="compositionally biased region" description="Polar residues" evidence="1">
    <location>
        <begin position="18"/>
        <end position="39"/>
    </location>
</feature>
<dbReference type="Pfam" id="PF02214">
    <property type="entry name" value="BTB_2"/>
    <property type="match status" value="1"/>
</dbReference>
<dbReference type="PANTHER" id="PTHR11145">
    <property type="entry name" value="BTB/POZ DOMAIN-CONTAINING ADAPTER FOR CUL3-MEDIATED RHOA DEGRADATION PROTEIN FAMILY MEMBER"/>
    <property type="match status" value="1"/>
</dbReference>
<dbReference type="InterPro" id="IPR011333">
    <property type="entry name" value="SKP1/BTB/POZ_sf"/>
</dbReference>
<dbReference type="InterPro" id="IPR003131">
    <property type="entry name" value="T1-type_BTB"/>
</dbReference>
<keyword evidence="4" id="KW-1185">Reference proteome</keyword>
<dbReference type="SUPFAM" id="SSF54695">
    <property type="entry name" value="POZ domain"/>
    <property type="match status" value="1"/>
</dbReference>
<evidence type="ECO:0000313" key="3">
    <source>
        <dbReference type="EMBL" id="GAX22433.1"/>
    </source>
</evidence>
<accession>A0A1Z5K840</accession>
<dbReference type="AlphaFoldDB" id="A0A1Z5K840"/>
<dbReference type="PANTHER" id="PTHR11145:SF8">
    <property type="entry name" value="RE57120P"/>
    <property type="match status" value="1"/>
</dbReference>
<dbReference type="InParanoid" id="A0A1Z5K840"/>
<dbReference type="InterPro" id="IPR000210">
    <property type="entry name" value="BTB/POZ_dom"/>
</dbReference>
<gene>
    <name evidence="3" type="ORF">FisN_14Hh047</name>
</gene>
<dbReference type="InterPro" id="IPR045068">
    <property type="entry name" value="BACURD1-3"/>
</dbReference>
<feature type="domain" description="BTB" evidence="2">
    <location>
        <begin position="43"/>
        <end position="111"/>
    </location>
</feature>
<dbReference type="EMBL" id="BDSP01000184">
    <property type="protein sequence ID" value="GAX22433.1"/>
    <property type="molecule type" value="Genomic_DNA"/>
</dbReference>
<reference evidence="3 4" key="1">
    <citation type="journal article" date="2015" name="Plant Cell">
        <title>Oil accumulation by the oleaginous diatom Fistulifera solaris as revealed by the genome and transcriptome.</title>
        <authorList>
            <person name="Tanaka T."/>
            <person name="Maeda Y."/>
            <person name="Veluchamy A."/>
            <person name="Tanaka M."/>
            <person name="Abida H."/>
            <person name="Marechal E."/>
            <person name="Bowler C."/>
            <person name="Muto M."/>
            <person name="Sunaga Y."/>
            <person name="Tanaka M."/>
            <person name="Yoshino T."/>
            <person name="Taniguchi T."/>
            <person name="Fukuda Y."/>
            <person name="Nemoto M."/>
            <person name="Matsumoto M."/>
            <person name="Wong P.S."/>
            <person name="Aburatani S."/>
            <person name="Fujibuchi W."/>
        </authorList>
    </citation>
    <scope>NUCLEOTIDE SEQUENCE [LARGE SCALE GENOMIC DNA]</scope>
    <source>
        <strain evidence="3 4">JPCC DA0580</strain>
    </source>
</reference>
<protein>
    <recommendedName>
        <fullName evidence="2">BTB domain-containing protein</fullName>
    </recommendedName>
</protein>
<evidence type="ECO:0000313" key="4">
    <source>
        <dbReference type="Proteomes" id="UP000198406"/>
    </source>
</evidence>
<evidence type="ECO:0000256" key="1">
    <source>
        <dbReference type="SAM" id="MobiDB-lite"/>
    </source>
</evidence>
<organism evidence="3 4">
    <name type="scientific">Fistulifera solaris</name>
    <name type="common">Oleaginous diatom</name>
    <dbReference type="NCBI Taxonomy" id="1519565"/>
    <lineage>
        <taxon>Eukaryota</taxon>
        <taxon>Sar</taxon>
        <taxon>Stramenopiles</taxon>
        <taxon>Ochrophyta</taxon>
        <taxon>Bacillariophyta</taxon>
        <taxon>Bacillariophyceae</taxon>
        <taxon>Bacillariophycidae</taxon>
        <taxon>Naviculales</taxon>
        <taxon>Naviculaceae</taxon>
        <taxon>Fistulifera</taxon>
    </lineage>
</organism>
<dbReference type="Proteomes" id="UP000198406">
    <property type="component" value="Unassembled WGS sequence"/>
</dbReference>
<name>A0A1Z5K840_FISSO</name>
<dbReference type="GO" id="GO:0051260">
    <property type="term" value="P:protein homooligomerization"/>
    <property type="evidence" value="ECO:0007669"/>
    <property type="project" value="InterPro"/>
</dbReference>
<dbReference type="Gene3D" id="3.30.710.10">
    <property type="entry name" value="Potassium Channel Kv1.1, Chain A"/>
    <property type="match status" value="1"/>
</dbReference>
<sequence length="240" mass="27384">MTLTANETFPTEQAPEIPSTTASESQSNDTPDVTPTTPRSPREIVRLNVGGTRYEASRNTLLRFEDSMLASLISGKWKEGEGDEEIFIDRDGRRFGYILEYLRSDRVHLPHLSARSALMEEFEYFGIDADESKILVQHDFMCLDQLKKEIMLHQAAIAEKEREVAAILESYRMAKEFSEYVKSWGLNVMMQISVQQNVDREMLRECLMSRGLKVDNYKVKEDGTVIAHLVSLGMSGHARK</sequence>
<dbReference type="OrthoDB" id="45549at2759"/>
<dbReference type="SMART" id="SM00225">
    <property type="entry name" value="BTB"/>
    <property type="match status" value="1"/>
</dbReference>
<evidence type="ECO:0000259" key="2">
    <source>
        <dbReference type="PROSITE" id="PS50097"/>
    </source>
</evidence>
<comment type="caution">
    <text evidence="3">The sequence shown here is derived from an EMBL/GenBank/DDBJ whole genome shotgun (WGS) entry which is preliminary data.</text>
</comment>
<dbReference type="CDD" id="cd18316">
    <property type="entry name" value="BTB_POZ_KCTD-like"/>
    <property type="match status" value="1"/>
</dbReference>
<proteinExistence type="predicted"/>
<feature type="region of interest" description="Disordered" evidence="1">
    <location>
        <begin position="1"/>
        <end position="42"/>
    </location>
</feature>
<feature type="compositionally biased region" description="Polar residues" evidence="1">
    <location>
        <begin position="1"/>
        <end position="11"/>
    </location>
</feature>